<reference evidence="4" key="1">
    <citation type="submission" date="2020-05" db="EMBL/GenBank/DDBJ databases">
        <title>Sulfur intermediates as new biogeochemical hubs in an aquatic model microbial ecosystem.</title>
        <authorList>
            <person name="Vigneron A."/>
        </authorList>
    </citation>
    <scope>NUCLEOTIDE SEQUENCE</scope>
    <source>
        <strain evidence="4">Bin.250</strain>
    </source>
</reference>
<evidence type="ECO:0000256" key="1">
    <source>
        <dbReference type="ARBA" id="ARBA00022827"/>
    </source>
</evidence>
<protein>
    <submittedName>
        <fullName evidence="4">FAD-binding protein</fullName>
    </submittedName>
</protein>
<dbReference type="Pfam" id="PF01565">
    <property type="entry name" value="FAD_binding_4"/>
    <property type="match status" value="1"/>
</dbReference>
<dbReference type="Gene3D" id="3.30.43.10">
    <property type="entry name" value="Uridine Diphospho-n-acetylenolpyruvylglucosamine Reductase, domain 2"/>
    <property type="match status" value="1"/>
</dbReference>
<dbReference type="PANTHER" id="PTHR43762">
    <property type="entry name" value="L-GULONOLACTONE OXIDASE"/>
    <property type="match status" value="1"/>
</dbReference>
<dbReference type="PANTHER" id="PTHR43762:SF1">
    <property type="entry name" value="D-ARABINONO-1,4-LACTONE OXIDASE"/>
    <property type="match status" value="1"/>
</dbReference>
<dbReference type="EMBL" id="JABMOJ010000282">
    <property type="protein sequence ID" value="NQV65204.1"/>
    <property type="molecule type" value="Genomic_DNA"/>
</dbReference>
<dbReference type="AlphaFoldDB" id="A0A973A7Y9"/>
<proteinExistence type="predicted"/>
<dbReference type="GO" id="GO:0003885">
    <property type="term" value="F:D-arabinono-1,4-lactone oxidase activity"/>
    <property type="evidence" value="ECO:0007669"/>
    <property type="project" value="InterPro"/>
</dbReference>
<dbReference type="Proteomes" id="UP000754644">
    <property type="component" value="Unassembled WGS sequence"/>
</dbReference>
<dbReference type="InterPro" id="IPR036318">
    <property type="entry name" value="FAD-bd_PCMH-like_sf"/>
</dbReference>
<keyword evidence="1" id="KW-0274">FAD</keyword>
<dbReference type="InterPro" id="IPR016171">
    <property type="entry name" value="Vanillyl_alc_oxidase_C-sub2"/>
</dbReference>
<dbReference type="InterPro" id="IPR010031">
    <property type="entry name" value="FAD_lactone_oxidase-like"/>
</dbReference>
<accession>A0A973A7Y9</accession>
<dbReference type="PIRSF" id="PIRSF000136">
    <property type="entry name" value="LGO_GLO"/>
    <property type="match status" value="1"/>
</dbReference>
<comment type="caution">
    <text evidence="4">The sequence shown here is derived from an EMBL/GenBank/DDBJ whole genome shotgun (WGS) entry which is preliminary data.</text>
</comment>
<dbReference type="PROSITE" id="PS51387">
    <property type="entry name" value="FAD_PCMH"/>
    <property type="match status" value="1"/>
</dbReference>
<dbReference type="GO" id="GO:0016020">
    <property type="term" value="C:membrane"/>
    <property type="evidence" value="ECO:0007669"/>
    <property type="project" value="InterPro"/>
</dbReference>
<dbReference type="NCBIfam" id="TIGR01679">
    <property type="entry name" value="bact_FAD_ox"/>
    <property type="match status" value="1"/>
</dbReference>
<keyword evidence="2" id="KW-0560">Oxidoreductase</keyword>
<dbReference type="Gene3D" id="3.30.70.2520">
    <property type="match status" value="1"/>
</dbReference>
<dbReference type="GO" id="GO:0071949">
    <property type="term" value="F:FAD binding"/>
    <property type="evidence" value="ECO:0007669"/>
    <property type="project" value="InterPro"/>
</dbReference>
<feature type="domain" description="FAD-binding PCMH-type" evidence="3">
    <location>
        <begin position="53"/>
        <end position="220"/>
    </location>
</feature>
<evidence type="ECO:0000313" key="5">
    <source>
        <dbReference type="Proteomes" id="UP000754644"/>
    </source>
</evidence>
<keyword evidence="1" id="KW-0285">Flavoprotein</keyword>
<name>A0A973A7Y9_9GAMM</name>
<dbReference type="InterPro" id="IPR016167">
    <property type="entry name" value="FAD-bd_PCMH_sub1"/>
</dbReference>
<evidence type="ECO:0000313" key="4">
    <source>
        <dbReference type="EMBL" id="NQV65204.1"/>
    </source>
</evidence>
<dbReference type="InterPro" id="IPR007173">
    <property type="entry name" value="ALO_C"/>
</dbReference>
<dbReference type="InterPro" id="IPR016169">
    <property type="entry name" value="FAD-bd_PCMH_sub2"/>
</dbReference>
<evidence type="ECO:0000256" key="2">
    <source>
        <dbReference type="ARBA" id="ARBA00023002"/>
    </source>
</evidence>
<organism evidence="4 5">
    <name type="scientific">SAR86 cluster bacterium</name>
    <dbReference type="NCBI Taxonomy" id="2030880"/>
    <lineage>
        <taxon>Bacteria</taxon>
        <taxon>Pseudomonadati</taxon>
        <taxon>Pseudomonadota</taxon>
        <taxon>Gammaproteobacteria</taxon>
        <taxon>SAR86 cluster</taxon>
    </lineage>
</organism>
<dbReference type="InterPro" id="IPR006094">
    <property type="entry name" value="Oxid_FAD_bind_N"/>
</dbReference>
<dbReference type="SUPFAM" id="SSF56176">
    <property type="entry name" value="FAD-binding/transporter-associated domain-like"/>
    <property type="match status" value="1"/>
</dbReference>
<dbReference type="Gene3D" id="1.10.45.10">
    <property type="entry name" value="Vanillyl-alcohol Oxidase, Chain A, domain 4"/>
    <property type="match status" value="1"/>
</dbReference>
<dbReference type="Gene3D" id="3.30.465.10">
    <property type="match status" value="1"/>
</dbReference>
<dbReference type="InterPro" id="IPR016166">
    <property type="entry name" value="FAD-bd_PCMH"/>
</dbReference>
<gene>
    <name evidence="4" type="ORF">HQ497_07555</name>
</gene>
<sequence>MKRRQFIQSTLALGATATLGTIASCGGRGSEPQAPLPFTPGQPLPWTNWAGNQACVPQWRYAPANEDELISALKAAQGVIRPVGAGHSFSAVTTTDDSMISTDLLAGLVSHDPVKLQATLRAGTRLNALGPLLAPINQALPNMPDMDYPSLGGALANAVHGTGVGFQSMSAYVTGLKLATVGGDLVTCSAEKNPDIFQAALTHVGALGVVSEYTLQNQAPFELTEVNGIAKVEDVFDNMEQLCRENRHFECYLVPYSTLCSTVTTNIRQPGDAAVGEDDPDGANTLRSVFEATTWIPGIGSDLYDFVLSQAFSDTTDLVRTGPSHVVFAHPRLMRFREMEYTVPAELGVTCAREILATIKSKGLGLSFPIEFRYVKADDIWLSMFEGRDGCTISIHQYGDLDYKAPFAEIEKIFWKYGGRPHWGKIHTMTAAALAQAYPRHWQDFHEVRRALDPTGKLMNAHLRSIFEA</sequence>
<evidence type="ECO:0000259" key="3">
    <source>
        <dbReference type="PROSITE" id="PS51387"/>
    </source>
</evidence>
<dbReference type="PROSITE" id="PS51257">
    <property type="entry name" value="PROKAR_LIPOPROTEIN"/>
    <property type="match status" value="1"/>
</dbReference>
<dbReference type="Pfam" id="PF04030">
    <property type="entry name" value="ALO"/>
    <property type="match status" value="1"/>
</dbReference>